<keyword evidence="1" id="KW-0805">Transcription regulation</keyword>
<protein>
    <submittedName>
        <fullName evidence="5">HTH-type transcriptional regulator SinR</fullName>
    </submittedName>
</protein>
<dbReference type="SMART" id="SM00530">
    <property type="entry name" value="HTH_XRE"/>
    <property type="match status" value="1"/>
</dbReference>
<name>A0A1F2PGI6_9FIRM</name>
<evidence type="ECO:0000256" key="1">
    <source>
        <dbReference type="ARBA" id="ARBA00023015"/>
    </source>
</evidence>
<dbReference type="Proteomes" id="UP000176244">
    <property type="component" value="Unassembled WGS sequence"/>
</dbReference>
<dbReference type="InterPro" id="IPR010982">
    <property type="entry name" value="Lambda_DNA-bd_dom_sf"/>
</dbReference>
<dbReference type="InterPro" id="IPR050807">
    <property type="entry name" value="TransReg_Diox_bact_type"/>
</dbReference>
<reference evidence="5 6" key="1">
    <citation type="submission" date="2015-09" db="EMBL/GenBank/DDBJ databases">
        <title>Genome sequence of Acetobacterium wieringae DSM 1911.</title>
        <authorList>
            <person name="Poehlein A."/>
            <person name="Bengelsdorf F.R."/>
            <person name="Schiel-Bengelsdorf B."/>
            <person name="Duerre P."/>
            <person name="Daniel R."/>
        </authorList>
    </citation>
    <scope>NUCLEOTIDE SEQUENCE [LARGE SCALE GENOMIC DNA]</scope>
    <source>
        <strain evidence="5 6">DSM 1911</strain>
    </source>
</reference>
<feature type="domain" description="HTH cro/C1-type" evidence="4">
    <location>
        <begin position="13"/>
        <end position="67"/>
    </location>
</feature>
<dbReference type="GO" id="GO:0003700">
    <property type="term" value="F:DNA-binding transcription factor activity"/>
    <property type="evidence" value="ECO:0007669"/>
    <property type="project" value="TreeGrafter"/>
</dbReference>
<evidence type="ECO:0000256" key="2">
    <source>
        <dbReference type="ARBA" id="ARBA00023125"/>
    </source>
</evidence>
<dbReference type="AlphaFoldDB" id="A0A1F2PGI6"/>
<dbReference type="Pfam" id="PF07883">
    <property type="entry name" value="Cupin_2"/>
    <property type="match status" value="1"/>
</dbReference>
<dbReference type="CDD" id="cd02209">
    <property type="entry name" value="cupin_XRE_C"/>
    <property type="match status" value="1"/>
</dbReference>
<gene>
    <name evidence="5" type="primary">sinR</name>
    <name evidence="5" type="ORF">ACWI_22090</name>
</gene>
<dbReference type="Pfam" id="PF01381">
    <property type="entry name" value="HTH_3"/>
    <property type="match status" value="1"/>
</dbReference>
<dbReference type="InterPro" id="IPR011051">
    <property type="entry name" value="RmlC_Cupin_sf"/>
</dbReference>
<dbReference type="Gene3D" id="2.60.120.10">
    <property type="entry name" value="Jelly Rolls"/>
    <property type="match status" value="1"/>
</dbReference>
<dbReference type="SUPFAM" id="SSF51182">
    <property type="entry name" value="RmlC-like cupins"/>
    <property type="match status" value="1"/>
</dbReference>
<evidence type="ECO:0000313" key="6">
    <source>
        <dbReference type="Proteomes" id="UP000176244"/>
    </source>
</evidence>
<dbReference type="InterPro" id="IPR014710">
    <property type="entry name" value="RmlC-like_jellyroll"/>
</dbReference>
<dbReference type="SUPFAM" id="SSF47413">
    <property type="entry name" value="lambda repressor-like DNA-binding domains"/>
    <property type="match status" value="1"/>
</dbReference>
<dbReference type="InterPro" id="IPR013096">
    <property type="entry name" value="Cupin_2"/>
</dbReference>
<evidence type="ECO:0000259" key="4">
    <source>
        <dbReference type="PROSITE" id="PS50943"/>
    </source>
</evidence>
<dbReference type="PANTHER" id="PTHR46797">
    <property type="entry name" value="HTH-TYPE TRANSCRIPTIONAL REGULATOR"/>
    <property type="match status" value="1"/>
</dbReference>
<keyword evidence="2" id="KW-0238">DNA-binding</keyword>
<dbReference type="InterPro" id="IPR001387">
    <property type="entry name" value="Cro/C1-type_HTH"/>
</dbReference>
<comment type="caution">
    <text evidence="5">The sequence shown here is derived from an EMBL/GenBank/DDBJ whole genome shotgun (WGS) entry which is preliminary data.</text>
</comment>
<evidence type="ECO:0000256" key="3">
    <source>
        <dbReference type="ARBA" id="ARBA00023163"/>
    </source>
</evidence>
<dbReference type="CDD" id="cd00093">
    <property type="entry name" value="HTH_XRE"/>
    <property type="match status" value="1"/>
</dbReference>
<dbReference type="PROSITE" id="PS50943">
    <property type="entry name" value="HTH_CROC1"/>
    <property type="match status" value="1"/>
</dbReference>
<keyword evidence="3" id="KW-0804">Transcription</keyword>
<dbReference type="PANTHER" id="PTHR46797:SF23">
    <property type="entry name" value="HTH-TYPE TRANSCRIPTIONAL REGULATOR SUTR"/>
    <property type="match status" value="1"/>
</dbReference>
<dbReference type="GO" id="GO:0005829">
    <property type="term" value="C:cytosol"/>
    <property type="evidence" value="ECO:0007669"/>
    <property type="project" value="TreeGrafter"/>
</dbReference>
<dbReference type="EMBL" id="LKEU01000031">
    <property type="protein sequence ID" value="OFV70428.1"/>
    <property type="molecule type" value="Genomic_DNA"/>
</dbReference>
<dbReference type="GO" id="GO:0003677">
    <property type="term" value="F:DNA binding"/>
    <property type="evidence" value="ECO:0007669"/>
    <property type="project" value="UniProtKB-KW"/>
</dbReference>
<dbReference type="RefSeq" id="WP_341465155.1">
    <property type="nucleotide sequence ID" value="NZ_LKEU01000031.1"/>
</dbReference>
<organism evidence="5 6">
    <name type="scientific">Acetobacterium wieringae</name>
    <dbReference type="NCBI Taxonomy" id="52694"/>
    <lineage>
        <taxon>Bacteria</taxon>
        <taxon>Bacillati</taxon>
        <taxon>Bacillota</taxon>
        <taxon>Clostridia</taxon>
        <taxon>Eubacteriales</taxon>
        <taxon>Eubacteriaceae</taxon>
        <taxon>Acetobacterium</taxon>
    </lineage>
</organism>
<dbReference type="STRING" id="52694.ACWI_22090"/>
<sequence>MMDYLNKNISINLKAIRREKGMSMDEVAEQTGVSKSMLGQIERGEANPTIGTLGKIVSGLRVDLADLTRTPGVGVYQVNRDRLLPSKEVPGQYAVYTYFPYEKNRLFEIYEIEIEPGACYVSGAHGQGTNEYIVVHAGELTLEVDNSFYQVKQEDALSFETAVKHIYWNKGREPLKFIIVFVFKQ</sequence>
<evidence type="ECO:0000313" key="5">
    <source>
        <dbReference type="EMBL" id="OFV70428.1"/>
    </source>
</evidence>
<dbReference type="Gene3D" id="1.10.260.40">
    <property type="entry name" value="lambda repressor-like DNA-binding domains"/>
    <property type="match status" value="1"/>
</dbReference>
<accession>A0A1F2PGI6</accession>
<proteinExistence type="predicted"/>